<evidence type="ECO:0000256" key="3">
    <source>
        <dbReference type="ARBA" id="ARBA00022801"/>
    </source>
</evidence>
<comment type="caution">
    <text evidence="5">The sequence shown here is derived from an EMBL/GenBank/DDBJ whole genome shotgun (WGS) entry which is preliminary data.</text>
</comment>
<dbReference type="OrthoDB" id="1194492at2759"/>
<evidence type="ECO:0000256" key="1">
    <source>
        <dbReference type="ARBA" id="ARBA00005234"/>
    </source>
</evidence>
<evidence type="ECO:0000313" key="6">
    <source>
        <dbReference type="Proteomes" id="UP000594638"/>
    </source>
</evidence>
<dbReference type="InterPro" id="IPR003653">
    <property type="entry name" value="Peptidase_C48_C"/>
</dbReference>
<dbReference type="PANTHER" id="PTHR31470:SF53">
    <property type="entry name" value="CYSTEINE PROTEINASES SUPERFAMILY PROTEIN-RELATED"/>
    <property type="match status" value="1"/>
</dbReference>
<dbReference type="InterPro" id="IPR038765">
    <property type="entry name" value="Papain-like_cys_pep_sf"/>
</dbReference>
<feature type="domain" description="Ubiquitin-like protease family profile" evidence="4">
    <location>
        <begin position="1"/>
        <end position="248"/>
    </location>
</feature>
<keyword evidence="2 5" id="KW-0645">Protease</keyword>
<dbReference type="PANTHER" id="PTHR31470">
    <property type="entry name" value="CYSTEINE PROTEINASES SUPERFAMILY PROTEIN-RELATED-RELATED"/>
    <property type="match status" value="1"/>
</dbReference>
<dbReference type="EMBL" id="CACTIH010000361">
    <property type="protein sequence ID" value="CAA2959993.1"/>
    <property type="molecule type" value="Genomic_DNA"/>
</dbReference>
<dbReference type="AlphaFoldDB" id="A0A8S0PZB3"/>
<dbReference type="PROSITE" id="PS50600">
    <property type="entry name" value="ULP_PROTEASE"/>
    <property type="match status" value="1"/>
</dbReference>
<dbReference type="Gene3D" id="3.40.395.10">
    <property type="entry name" value="Adenoviral Proteinase, Chain A"/>
    <property type="match status" value="1"/>
</dbReference>
<proteinExistence type="inferred from homology"/>
<evidence type="ECO:0000259" key="4">
    <source>
        <dbReference type="PROSITE" id="PS50600"/>
    </source>
</evidence>
<reference evidence="5 6" key="1">
    <citation type="submission" date="2019-12" db="EMBL/GenBank/DDBJ databases">
        <authorList>
            <person name="Alioto T."/>
            <person name="Alioto T."/>
            <person name="Gomez Garrido J."/>
        </authorList>
    </citation>
    <scope>NUCLEOTIDE SEQUENCE [LARGE SCALE GENOMIC DNA]</scope>
</reference>
<dbReference type="Gramene" id="OE9A081445T1">
    <property type="protein sequence ID" value="OE9A081445C1"/>
    <property type="gene ID" value="OE9A081445"/>
</dbReference>
<sequence>MRVERIVETKYDTLMDKIRQKFRTPDNADGNMANESRDAGDALWTEVESKIQDEGNMSTRGAVEKGEAREDLAIGGKSNSGLRCASQVKLPFLAVVKSLAWAKNWGEPIPFLEQWYGLRSNFRSLVEYVNGDYLHCDTRWADVEHVLIPIMMEKKAHWILVHFDIEGGRLLVYNSSRMTVRDRIVTSDVEAFAHVLPCLMVKMNAYEVKTIDEIERGEPLEVKVVNNIPQDDNGHDYGLFVIKFAEYVINGKIDTMGHRFDPRKSKFSLACQLYKHGCEKIIEAYETDFDLAPRTVKRDRKIKGLVIQ</sequence>
<keyword evidence="6" id="KW-1185">Reference proteome</keyword>
<dbReference type="Proteomes" id="UP000594638">
    <property type="component" value="Unassembled WGS sequence"/>
</dbReference>
<evidence type="ECO:0000313" key="5">
    <source>
        <dbReference type="EMBL" id="CAA2959993.1"/>
    </source>
</evidence>
<protein>
    <submittedName>
        <fullName evidence="5">Ulp1 protease family, C-terminal catalytic domain containing</fullName>
    </submittedName>
</protein>
<organism evidence="5 6">
    <name type="scientific">Olea europaea subsp. europaea</name>
    <dbReference type="NCBI Taxonomy" id="158383"/>
    <lineage>
        <taxon>Eukaryota</taxon>
        <taxon>Viridiplantae</taxon>
        <taxon>Streptophyta</taxon>
        <taxon>Embryophyta</taxon>
        <taxon>Tracheophyta</taxon>
        <taxon>Spermatophyta</taxon>
        <taxon>Magnoliopsida</taxon>
        <taxon>eudicotyledons</taxon>
        <taxon>Gunneridae</taxon>
        <taxon>Pentapetalae</taxon>
        <taxon>asterids</taxon>
        <taxon>lamiids</taxon>
        <taxon>Lamiales</taxon>
        <taxon>Oleaceae</taxon>
        <taxon>Oleeae</taxon>
        <taxon>Olea</taxon>
    </lineage>
</organism>
<dbReference type="GO" id="GO:0006508">
    <property type="term" value="P:proteolysis"/>
    <property type="evidence" value="ECO:0007669"/>
    <property type="project" value="UniProtKB-KW"/>
</dbReference>
<name>A0A8S0PZB3_OLEEU</name>
<comment type="similarity">
    <text evidence="1">Belongs to the peptidase C48 family.</text>
</comment>
<evidence type="ECO:0000256" key="2">
    <source>
        <dbReference type="ARBA" id="ARBA00022670"/>
    </source>
</evidence>
<gene>
    <name evidence="5" type="ORF">OLEA9_A081445</name>
</gene>
<accession>A0A8S0PZB3</accession>
<dbReference type="SUPFAM" id="SSF54001">
    <property type="entry name" value="Cysteine proteinases"/>
    <property type="match status" value="1"/>
</dbReference>
<dbReference type="GO" id="GO:0008234">
    <property type="term" value="F:cysteine-type peptidase activity"/>
    <property type="evidence" value="ECO:0007669"/>
    <property type="project" value="InterPro"/>
</dbReference>
<dbReference type="Pfam" id="PF02902">
    <property type="entry name" value="Peptidase_C48"/>
    <property type="match status" value="1"/>
</dbReference>
<keyword evidence="3" id="KW-0378">Hydrolase</keyword>